<evidence type="ECO:0000259" key="1">
    <source>
        <dbReference type="SMART" id="SM00587"/>
    </source>
</evidence>
<dbReference type="InterPro" id="IPR011009">
    <property type="entry name" value="Kinase-like_dom_sf"/>
</dbReference>
<dbReference type="InterPro" id="IPR015897">
    <property type="entry name" value="CHK_kinase-like"/>
</dbReference>
<protein>
    <recommendedName>
        <fullName evidence="1">CHK kinase-like domain-containing protein</fullName>
    </recommendedName>
</protein>
<evidence type="ECO:0000313" key="2">
    <source>
        <dbReference type="EMBL" id="OXA60476.1"/>
    </source>
</evidence>
<keyword evidence="3" id="KW-1185">Reference proteome</keyword>
<gene>
    <name evidence="2" type="ORF">Fcan01_04891</name>
</gene>
<dbReference type="PANTHER" id="PTHR11012">
    <property type="entry name" value="PROTEIN KINASE-LIKE DOMAIN-CONTAINING"/>
    <property type="match status" value="1"/>
</dbReference>
<dbReference type="InterPro" id="IPR004119">
    <property type="entry name" value="EcKL"/>
</dbReference>
<dbReference type="SMART" id="SM00587">
    <property type="entry name" value="CHK"/>
    <property type="match status" value="1"/>
</dbReference>
<organism evidence="2 3">
    <name type="scientific">Folsomia candida</name>
    <name type="common">Springtail</name>
    <dbReference type="NCBI Taxonomy" id="158441"/>
    <lineage>
        <taxon>Eukaryota</taxon>
        <taxon>Metazoa</taxon>
        <taxon>Ecdysozoa</taxon>
        <taxon>Arthropoda</taxon>
        <taxon>Hexapoda</taxon>
        <taxon>Collembola</taxon>
        <taxon>Entomobryomorpha</taxon>
        <taxon>Isotomoidea</taxon>
        <taxon>Isotomidae</taxon>
        <taxon>Proisotominae</taxon>
        <taxon>Folsomia</taxon>
    </lineage>
</organism>
<dbReference type="AlphaFoldDB" id="A0A226EV43"/>
<dbReference type="EMBL" id="LNIX01000002">
    <property type="protein sequence ID" value="OXA60476.1"/>
    <property type="molecule type" value="Genomic_DNA"/>
</dbReference>
<dbReference type="Proteomes" id="UP000198287">
    <property type="component" value="Unassembled WGS sequence"/>
</dbReference>
<dbReference type="OrthoDB" id="411145at2759"/>
<evidence type="ECO:0000313" key="3">
    <source>
        <dbReference type="Proteomes" id="UP000198287"/>
    </source>
</evidence>
<dbReference type="OMA" id="HTANESH"/>
<comment type="caution">
    <text evidence="2">The sequence shown here is derived from an EMBL/GenBank/DDBJ whole genome shotgun (WGS) entry which is preliminary data.</text>
</comment>
<proteinExistence type="predicted"/>
<dbReference type="PANTHER" id="PTHR11012:SF56">
    <property type="entry name" value="CHK KINASE-LIKE DOMAIN-CONTAINING PROTEIN-RELATED"/>
    <property type="match status" value="1"/>
</dbReference>
<name>A0A226EV43_FOLCA</name>
<feature type="domain" description="CHK kinase-like" evidence="1">
    <location>
        <begin position="131"/>
        <end position="336"/>
    </location>
</feature>
<sequence>MAPSSNQEILCDPLRQKFVDILKSHGILDEVETITMTEPPELKGEHMASCTVYVLVEFKDTSVKPKNLFCKKFSSNAAHIQFTKAMRIMEKEAAFFNEFLPKARECCKKYKGCENLLNFFPKIIHGDDEMIVLENLVLDDTFIMLNKEERQDLTTAKHVLANLARFHAATHVFITEECGGTNYLKFRQDWELVCCEAFISDNNPMIESMFDTGVSSCMNILKGFPVEGGDEAMQTLIGYIGKAYPMVSTLLKSRTDKFQVLNHGDCWNNNMLFKFDPETRKITDHIFVDLQITRLGSPNLDVGYFLYTSVQPIVRRQHFMELLQHYFDSLTNTLAMFDVKCPINFEDFVEDYRQKSQLGFFFGLNVVAAIGALKDIDIENMSEDPVEMMAMFQNAITNWVTKNPEKAADIATEIVAVLKENEKILGESRLP</sequence>
<accession>A0A226EV43</accession>
<reference evidence="2 3" key="1">
    <citation type="submission" date="2015-12" db="EMBL/GenBank/DDBJ databases">
        <title>The genome of Folsomia candida.</title>
        <authorList>
            <person name="Faddeeva A."/>
            <person name="Derks M.F."/>
            <person name="Anvar Y."/>
            <person name="Smit S."/>
            <person name="Van Straalen N."/>
            <person name="Roelofs D."/>
        </authorList>
    </citation>
    <scope>NUCLEOTIDE SEQUENCE [LARGE SCALE GENOMIC DNA]</scope>
    <source>
        <strain evidence="2 3">VU population</strain>
        <tissue evidence="2">Whole body</tissue>
    </source>
</reference>
<dbReference type="Gene3D" id="3.90.1200.10">
    <property type="match status" value="1"/>
</dbReference>
<dbReference type="Pfam" id="PF02958">
    <property type="entry name" value="EcKL"/>
    <property type="match status" value="1"/>
</dbReference>
<dbReference type="SUPFAM" id="SSF56112">
    <property type="entry name" value="Protein kinase-like (PK-like)"/>
    <property type="match status" value="1"/>
</dbReference>